<protein>
    <recommendedName>
        <fullName evidence="7">NB-ARC domain-containing protein</fullName>
    </recommendedName>
</protein>
<proteinExistence type="inferred from homology"/>
<dbReference type="SUPFAM" id="SSF52047">
    <property type="entry name" value="RNI-like"/>
    <property type="match status" value="3"/>
</dbReference>
<feature type="domain" description="Disease resistance protein At4g27190-like leucine-rich repeats" evidence="4">
    <location>
        <begin position="1487"/>
        <end position="1636"/>
    </location>
</feature>
<evidence type="ECO:0000259" key="3">
    <source>
        <dbReference type="Pfam" id="PF00931"/>
    </source>
</evidence>
<dbReference type="Pfam" id="PF00931">
    <property type="entry name" value="NB-ARC"/>
    <property type="match status" value="1"/>
</dbReference>
<feature type="domain" description="Disease resistance protein At4g27190-like leucine-rich repeats" evidence="4">
    <location>
        <begin position="1746"/>
        <end position="1868"/>
    </location>
</feature>
<dbReference type="InterPro" id="IPR027417">
    <property type="entry name" value="P-loop_NTPase"/>
</dbReference>
<feature type="domain" description="Disease resistance protein At4g27190-like leucine-rich repeats" evidence="4">
    <location>
        <begin position="1350"/>
        <end position="1457"/>
    </location>
</feature>
<name>A0ABD3LI46_EUCGL</name>
<accession>A0ABD3LI46</accession>
<keyword evidence="2" id="KW-0611">Plant defense</keyword>
<dbReference type="SUPFAM" id="SSF52058">
    <property type="entry name" value="L domain-like"/>
    <property type="match status" value="2"/>
</dbReference>
<dbReference type="Gene3D" id="3.80.10.10">
    <property type="entry name" value="Ribonuclease Inhibitor"/>
    <property type="match status" value="7"/>
</dbReference>
<dbReference type="InterPro" id="IPR050905">
    <property type="entry name" value="Plant_NBS-LRR"/>
</dbReference>
<dbReference type="PRINTS" id="PR00364">
    <property type="entry name" value="DISEASERSIST"/>
</dbReference>
<dbReference type="InterPro" id="IPR032675">
    <property type="entry name" value="LRR_dom_sf"/>
</dbReference>
<dbReference type="PANTHER" id="PTHR33463:SF215">
    <property type="entry name" value="NB-ARC DOMAIN DISEASE RESISTANCE PROTEIN"/>
    <property type="match status" value="1"/>
</dbReference>
<feature type="domain" description="NB-ARC" evidence="3">
    <location>
        <begin position="134"/>
        <end position="275"/>
    </location>
</feature>
<organism evidence="5 6">
    <name type="scientific">Eucalyptus globulus</name>
    <name type="common">Tasmanian blue gum</name>
    <dbReference type="NCBI Taxonomy" id="34317"/>
    <lineage>
        <taxon>Eukaryota</taxon>
        <taxon>Viridiplantae</taxon>
        <taxon>Streptophyta</taxon>
        <taxon>Embryophyta</taxon>
        <taxon>Tracheophyta</taxon>
        <taxon>Spermatophyta</taxon>
        <taxon>Magnoliopsida</taxon>
        <taxon>eudicotyledons</taxon>
        <taxon>Gunneridae</taxon>
        <taxon>Pentapetalae</taxon>
        <taxon>rosids</taxon>
        <taxon>malvids</taxon>
        <taxon>Myrtales</taxon>
        <taxon>Myrtaceae</taxon>
        <taxon>Myrtoideae</taxon>
        <taxon>Eucalypteae</taxon>
        <taxon>Eucalyptus</taxon>
    </lineage>
</organism>
<evidence type="ECO:0000313" key="6">
    <source>
        <dbReference type="Proteomes" id="UP001634007"/>
    </source>
</evidence>
<feature type="domain" description="Disease resistance protein At4g27190-like leucine-rich repeats" evidence="4">
    <location>
        <begin position="724"/>
        <end position="838"/>
    </location>
</feature>
<dbReference type="InterPro" id="IPR002182">
    <property type="entry name" value="NB-ARC"/>
</dbReference>
<reference evidence="5 6" key="1">
    <citation type="submission" date="2024-11" db="EMBL/GenBank/DDBJ databases">
        <title>Chromosome-level genome assembly of Eucalyptus globulus Labill. provides insights into its genome evolution.</title>
        <authorList>
            <person name="Li X."/>
        </authorList>
    </citation>
    <scope>NUCLEOTIDE SEQUENCE [LARGE SCALE GENOMIC DNA]</scope>
    <source>
        <strain evidence="5">CL2024</strain>
        <tissue evidence="5">Fresh tender leaves</tissue>
    </source>
</reference>
<dbReference type="EMBL" id="JBJKBG010000002">
    <property type="protein sequence ID" value="KAL3750224.1"/>
    <property type="molecule type" value="Genomic_DNA"/>
</dbReference>
<evidence type="ECO:0000259" key="4">
    <source>
        <dbReference type="Pfam" id="PF23247"/>
    </source>
</evidence>
<dbReference type="Gene3D" id="3.40.50.300">
    <property type="entry name" value="P-loop containing nucleotide triphosphate hydrolases"/>
    <property type="match status" value="1"/>
</dbReference>
<dbReference type="PANTHER" id="PTHR33463">
    <property type="entry name" value="NB-ARC DOMAIN-CONTAINING PROTEIN-RELATED"/>
    <property type="match status" value="1"/>
</dbReference>
<keyword evidence="6" id="KW-1185">Reference proteome</keyword>
<evidence type="ECO:0000256" key="2">
    <source>
        <dbReference type="ARBA" id="ARBA00022821"/>
    </source>
</evidence>
<dbReference type="SUPFAM" id="SSF52540">
    <property type="entry name" value="P-loop containing nucleoside triphosphate hydrolases"/>
    <property type="match status" value="1"/>
</dbReference>
<feature type="domain" description="Disease resistance protein At4g27190-like leucine-rich repeats" evidence="4">
    <location>
        <begin position="848"/>
        <end position="994"/>
    </location>
</feature>
<evidence type="ECO:0008006" key="7">
    <source>
        <dbReference type="Google" id="ProtNLM"/>
    </source>
</evidence>
<evidence type="ECO:0000256" key="1">
    <source>
        <dbReference type="ARBA" id="ARBA00008894"/>
    </source>
</evidence>
<comment type="similarity">
    <text evidence="1">Belongs to the disease resistance NB-LRR family.</text>
</comment>
<dbReference type="InterPro" id="IPR057135">
    <property type="entry name" value="At4g27190-like_LRR"/>
</dbReference>
<gene>
    <name evidence="5" type="ORF">ACJRO7_011245</name>
</gene>
<evidence type="ECO:0000313" key="5">
    <source>
        <dbReference type="EMBL" id="KAL3750224.1"/>
    </source>
</evidence>
<feature type="domain" description="Disease resistance protein At4g27190-like leucine-rich repeats" evidence="4">
    <location>
        <begin position="1103"/>
        <end position="1242"/>
    </location>
</feature>
<dbReference type="Pfam" id="PF23247">
    <property type="entry name" value="LRR_RPS2"/>
    <property type="match status" value="6"/>
</dbReference>
<dbReference type="Proteomes" id="UP001634007">
    <property type="component" value="Unassembled WGS sequence"/>
</dbReference>
<comment type="caution">
    <text evidence="5">The sequence shown here is derived from an EMBL/GenBank/DDBJ whole genome shotgun (WGS) entry which is preliminary data.</text>
</comment>
<sequence length="1998" mass="227426">LENGVKEVEHARKRVQSSVDEAMCNGKLIHADVEDWLESVEKKAKEAENLLKHGASAKNDCVRGWLPNPMVRHPIGKKAKKMTQVIRELQEKSQNNNFLKVCYENPPIGIVTATSPTARSIDNKQDVLESRAKITEEVIKAIVDDKVCVLGVWGVGGVGKSKLLEEVERRVKHEKMFDEVVMANVSHNLDLKRIQGEIAYALGLKLMNEETARGRVDLLCKRIERDHNKSILIILDNLKKLDLKEVGIPCGDNNKVKCCKLLITSRYRDVLRNDMSSDRENCGGLPLLIVSLAKRLKHGDLAAWKTASNNIDVSDVKSLVELTYNDLKDERIKSLFLICALNSGRICLRDSFMYCMGLGLFEKFSNTIENARDRLIVDLHSLQNSSLLLDSGDMEWFRMHDIFVDVAISISSTAWNALVGRKDFGFKEWSNDKLRKCTAIFILFVDIDELPEKLDCPNLRMLVLGEHNQSLKVPEFFFESMTKLQVLDFTGLFFTSLPSSIEFLENLKSLYLFKCHMEDVTILGKLKGLQFLDLGGSTIALLPEEIGELTKLRLLNLTSCTKLKVIIPGMLGSLVNLEELYMEDGFDQWEAEDEAPRSNASLAELKNMKKLSTLDLPFGKLNKHKIHIGDVWYWSGEYKESRTLKLKLDSSNLLIEEWMLNCLHKMQDLHLDGLRHGVDSIRDLCIEGFPELKHLHIQNSPSLQNVVFSIGNVKCTTFTGLEYLFLKNLNNLKKICQGCLALESFSKLKILKVDNCGEIKHLFPLSIKRTILQLEEIEISRCHLMQQIVANAEADEDGDEIYDDAKVKSCNLRRLTLRNLPEMMSFCKTADHSIDFFNAQQVSLPWLESLTLSKLPKMKEIWNSQFPSNVSNLKFLKVEDCAFLISIFPSNLLIKLQNLEAIAIERCQFIRKVFDLEGLTASGDVKILSRLTTLTLSDLPRLEHIWNKNRRIALCFRNLRVLKVQDCENLRFIFSSSMAKALQQIKEIKIVRCKLLEEIMDVQEEVSNKAASMHTLEFPLLSSLSLEELPNLRTVYHGTHRIHFPTLTRLRISGCPKMMTFSSFEGKQHMIIANASLQQALGGVNSRLSLPILFDQNILFPSLEELKLSSMCQLKRIWHNQLHKQSFCKLASLTVELCESLSHVFPSNSMDMLQSLSKIEVVGCPSLEALFEPVSLSYEERQKPLELSMLTDILKGDCEVTLTFPSLMKVNVKRCHSLSYLFSSTTAKTLHELVMLDISCCNNMRDIIVMEEGKGKTTETFEFRHLTKLELGDLKSLICFSSENCAGDGLYPLFDENLAFPKLEELHIEGVQQEELWNNKIHVESFCCLKVLKVKQCHNLMNVIPSFMSERLLHSIKSLTVEECPRLRNLFTVFMAKSLGQLHYLGLGGCGEIEYIVAKQEEKLEEAIDKILIPQLTTLNLHNMPKLRSFCQDKHISEWPSLREFTIEDCKAMKVILGDVSCRKLEGSGPTQQPFLLIEKVEFLALESMKILNMDNMEKIWLDDLDSNAFGKLKTLVLKHCEKLLSIFSSYNMLTSFQNLEKIIVTDCGSLEVAFQVQEFEFSEACSTNSFQLGEIVLTRLPKMKRVWNGLPQGGLTFGRLQRMEVVKCESLKSLFPSLVAKNMTQFKELLVSDCGVEEIIANKDGVGMSASDLFFPQLTDLRLLELPKLGSFYRNSHTSAWPLLKQLRVRHCGKMRSFLFASEFQGCQGTTTNENQSALFSFEKVISHLEESTLTREDVMMMMPQHYVFHHLKEVSLACYHDENVSFPSNFLLHRFPNLEELDVICSSFKEIFPEDSSGHGGATRCGELTDMEKPLQALRNLRRLYMQKLRNLKQVWKDGSLMAEILKQIEVLWVRVCPSLSIVLPSPTSFQRLAIHLGTCSAVTSLVHLTWLFLINCGAMEDVVTNDGNGVEEISFPKLQQLTLDDLPSLESFSPTNCTFRFPSLVWIVFMKCPKMNIFCKGALRTPNLDKVLLSYVGDEWRWEGDLNTTIRTLSA</sequence>
<feature type="non-terminal residue" evidence="5">
    <location>
        <position position="1"/>
    </location>
</feature>